<keyword evidence="4" id="KW-1185">Reference proteome</keyword>
<evidence type="ECO:0000313" key="4">
    <source>
        <dbReference type="Proteomes" id="UP001165060"/>
    </source>
</evidence>
<accession>A0ABQ6N7M1</accession>
<dbReference type="PROSITE" id="PS00018">
    <property type="entry name" value="EF_HAND_1"/>
    <property type="match status" value="1"/>
</dbReference>
<feature type="region of interest" description="Disordered" evidence="2">
    <location>
        <begin position="66"/>
        <end position="103"/>
    </location>
</feature>
<dbReference type="Proteomes" id="UP001165060">
    <property type="component" value="Unassembled WGS sequence"/>
</dbReference>
<dbReference type="InterPro" id="IPR018247">
    <property type="entry name" value="EF_Hand_1_Ca_BS"/>
</dbReference>
<protein>
    <recommendedName>
        <fullName evidence="5">Calmodulin</fullName>
    </recommendedName>
</protein>
<keyword evidence="1" id="KW-0106">Calcium</keyword>
<gene>
    <name evidence="3" type="ORF">TeGR_g14086</name>
</gene>
<dbReference type="EMBL" id="BRYB01001105">
    <property type="protein sequence ID" value="GMI43014.1"/>
    <property type="molecule type" value="Genomic_DNA"/>
</dbReference>
<reference evidence="3 4" key="1">
    <citation type="journal article" date="2023" name="Commun. Biol.">
        <title>Genome analysis of Parmales, the sister group of diatoms, reveals the evolutionary specialization of diatoms from phago-mixotrophs to photoautotrophs.</title>
        <authorList>
            <person name="Ban H."/>
            <person name="Sato S."/>
            <person name="Yoshikawa S."/>
            <person name="Yamada K."/>
            <person name="Nakamura Y."/>
            <person name="Ichinomiya M."/>
            <person name="Sato N."/>
            <person name="Blanc-Mathieu R."/>
            <person name="Endo H."/>
            <person name="Kuwata A."/>
            <person name="Ogata H."/>
        </authorList>
    </citation>
    <scope>NUCLEOTIDE SEQUENCE [LARGE SCALE GENOMIC DNA]</scope>
</reference>
<dbReference type="Gene3D" id="1.10.238.10">
    <property type="entry name" value="EF-hand"/>
    <property type="match status" value="1"/>
</dbReference>
<feature type="compositionally biased region" description="Basic and acidic residues" evidence="2">
    <location>
        <begin position="1"/>
        <end position="14"/>
    </location>
</feature>
<organism evidence="3 4">
    <name type="scientific">Tetraparma gracilis</name>
    <dbReference type="NCBI Taxonomy" id="2962635"/>
    <lineage>
        <taxon>Eukaryota</taxon>
        <taxon>Sar</taxon>
        <taxon>Stramenopiles</taxon>
        <taxon>Ochrophyta</taxon>
        <taxon>Bolidophyceae</taxon>
        <taxon>Parmales</taxon>
        <taxon>Triparmaceae</taxon>
        <taxon>Tetraparma</taxon>
    </lineage>
</organism>
<sequence length="237" mass="25777">MSRNVRPDRPEPAKKQRKSVKRVWTGEEYENNFIPSPSPFSPGAKASSGNKKPNLFVTTVIETHSPKLDTTPMAVERAAPPPPSSPSAAPQSPRTTAEVVKADTHSQHILSSLAGLPGYGMLESAVMERLQQVWTKLDFVKDGVLSANDFASACGIDPIWHTLLNMCDLDSDGHVTSVEFIMGFLAHALTKPFELRGNGVTTGMDVMKEIQRIVNALVSEQIDLLCAEMRAQGAPGW</sequence>
<evidence type="ECO:0000313" key="3">
    <source>
        <dbReference type="EMBL" id="GMI43014.1"/>
    </source>
</evidence>
<proteinExistence type="predicted"/>
<evidence type="ECO:0000256" key="1">
    <source>
        <dbReference type="ARBA" id="ARBA00022837"/>
    </source>
</evidence>
<dbReference type="InterPro" id="IPR011992">
    <property type="entry name" value="EF-hand-dom_pair"/>
</dbReference>
<feature type="region of interest" description="Disordered" evidence="2">
    <location>
        <begin position="1"/>
        <end position="51"/>
    </location>
</feature>
<dbReference type="SUPFAM" id="SSF47473">
    <property type="entry name" value="EF-hand"/>
    <property type="match status" value="1"/>
</dbReference>
<comment type="caution">
    <text evidence="3">The sequence shown here is derived from an EMBL/GenBank/DDBJ whole genome shotgun (WGS) entry which is preliminary data.</text>
</comment>
<evidence type="ECO:0008006" key="5">
    <source>
        <dbReference type="Google" id="ProtNLM"/>
    </source>
</evidence>
<name>A0ABQ6N7M1_9STRA</name>
<evidence type="ECO:0000256" key="2">
    <source>
        <dbReference type="SAM" id="MobiDB-lite"/>
    </source>
</evidence>